<feature type="compositionally biased region" description="Low complexity" evidence="1">
    <location>
        <begin position="354"/>
        <end position="367"/>
    </location>
</feature>
<feature type="region of interest" description="Disordered" evidence="1">
    <location>
        <begin position="163"/>
        <end position="245"/>
    </location>
</feature>
<feature type="region of interest" description="Disordered" evidence="1">
    <location>
        <begin position="93"/>
        <end position="146"/>
    </location>
</feature>
<feature type="region of interest" description="Disordered" evidence="1">
    <location>
        <begin position="298"/>
        <end position="317"/>
    </location>
</feature>
<feature type="compositionally biased region" description="Acidic residues" evidence="1">
    <location>
        <begin position="109"/>
        <end position="127"/>
    </location>
</feature>
<reference evidence="2 3" key="1">
    <citation type="journal article" date="2024" name="Front Chem Biol">
        <title>Unveiling the potential of Daldinia eschscholtzii MFLUCC 19-0629 through bioactivity and bioinformatics studies for enhanced sustainable agriculture production.</title>
        <authorList>
            <person name="Brooks S."/>
            <person name="Weaver J.A."/>
            <person name="Klomchit A."/>
            <person name="Alharthi S.A."/>
            <person name="Onlamun T."/>
            <person name="Nurani R."/>
            <person name="Vong T.K."/>
            <person name="Alberti F."/>
            <person name="Greco C."/>
        </authorList>
    </citation>
    <scope>NUCLEOTIDE SEQUENCE [LARGE SCALE GENOMIC DNA]</scope>
    <source>
        <strain evidence="2">MFLUCC 19-0629</strain>
    </source>
</reference>
<organism evidence="2 3">
    <name type="scientific">Daldinia eschscholtzii</name>
    <dbReference type="NCBI Taxonomy" id="292717"/>
    <lineage>
        <taxon>Eukaryota</taxon>
        <taxon>Fungi</taxon>
        <taxon>Dikarya</taxon>
        <taxon>Ascomycota</taxon>
        <taxon>Pezizomycotina</taxon>
        <taxon>Sordariomycetes</taxon>
        <taxon>Xylariomycetidae</taxon>
        <taxon>Xylariales</taxon>
        <taxon>Hypoxylaceae</taxon>
        <taxon>Daldinia</taxon>
    </lineage>
</organism>
<feature type="compositionally biased region" description="Low complexity" evidence="1">
    <location>
        <begin position="163"/>
        <end position="186"/>
    </location>
</feature>
<evidence type="ECO:0000313" key="3">
    <source>
        <dbReference type="Proteomes" id="UP001369815"/>
    </source>
</evidence>
<name>A0AAX6MQD5_9PEZI</name>
<feature type="compositionally biased region" description="Basic and acidic residues" evidence="1">
    <location>
        <begin position="131"/>
        <end position="146"/>
    </location>
</feature>
<accession>A0AAX6MQD5</accession>
<evidence type="ECO:0000313" key="2">
    <source>
        <dbReference type="EMBL" id="KAK6954716.1"/>
    </source>
</evidence>
<dbReference type="EMBL" id="JBANMG010000004">
    <property type="protein sequence ID" value="KAK6954716.1"/>
    <property type="molecule type" value="Genomic_DNA"/>
</dbReference>
<feature type="region of interest" description="Disordered" evidence="1">
    <location>
        <begin position="1"/>
        <end position="37"/>
    </location>
</feature>
<protein>
    <submittedName>
        <fullName evidence="2">Uncharacterized protein</fullName>
    </submittedName>
</protein>
<dbReference type="AlphaFoldDB" id="A0AAX6MQD5"/>
<feature type="region of interest" description="Disordered" evidence="1">
    <location>
        <begin position="334"/>
        <end position="378"/>
    </location>
</feature>
<proteinExistence type="predicted"/>
<gene>
    <name evidence="2" type="ORF">Daesc_004685</name>
</gene>
<feature type="compositionally biased region" description="Basic and acidic residues" evidence="1">
    <location>
        <begin position="298"/>
        <end position="309"/>
    </location>
</feature>
<feature type="compositionally biased region" description="Basic residues" evidence="1">
    <location>
        <begin position="368"/>
        <end position="378"/>
    </location>
</feature>
<feature type="compositionally biased region" description="Polar residues" evidence="1">
    <location>
        <begin position="214"/>
        <end position="226"/>
    </location>
</feature>
<feature type="compositionally biased region" description="Polar residues" evidence="1">
    <location>
        <begin position="187"/>
        <end position="204"/>
    </location>
</feature>
<evidence type="ECO:0000256" key="1">
    <source>
        <dbReference type="SAM" id="MobiDB-lite"/>
    </source>
</evidence>
<comment type="caution">
    <text evidence="2">The sequence shown here is derived from an EMBL/GenBank/DDBJ whole genome shotgun (WGS) entry which is preliminary data.</text>
</comment>
<feature type="compositionally biased region" description="Basic and acidic residues" evidence="1">
    <location>
        <begin position="13"/>
        <end position="31"/>
    </location>
</feature>
<dbReference type="Proteomes" id="UP001369815">
    <property type="component" value="Unassembled WGS sequence"/>
</dbReference>
<sequence>MSVEQPHPSNGMDDTRKSVASRISKESREQSRNSFASYSTCEEDLTDVFTDMDDACIIEEATVLDAREVTIAAPKLPEKSALRTTRLLNTLQRISTEPITDPHDAYLSSEEDASSSADDFSDYECDSNSDQSEKSPARRKSQEDTARAVSVVYVGKPLVVDLSGGRRSVSPIRRPRTRSSSPSIRTNSFESQSSHPSRKTSFASTMELPRESPSFLSQDPFATSNYKLEPSLKGPVSTDSSPRAKTPFHRLQRSMNLVRKRSRPNLKDAASRDSILSLRSISSSTTDLQLTLNTLRTAGEEQHHARKPEPLTAISARPRTPVTYNDIMMSARRESNPRLLTKLPPSSLPPSPSPTSLKRGLLSGLNMNRRRSLRLSKP</sequence>
<keyword evidence="3" id="KW-1185">Reference proteome</keyword>